<dbReference type="Proteomes" id="UP000245383">
    <property type="component" value="Unassembled WGS sequence"/>
</dbReference>
<reference evidence="2 3" key="1">
    <citation type="journal article" date="2018" name="MBio">
        <title>Comparative Genomics Reveals the Core Gene Toolbox for the Fungus-Insect Symbiosis.</title>
        <authorList>
            <person name="Wang Y."/>
            <person name="Stata M."/>
            <person name="Wang W."/>
            <person name="Stajich J.E."/>
            <person name="White M.M."/>
            <person name="Moncalvo J.M."/>
        </authorList>
    </citation>
    <scope>NUCLEOTIDE SEQUENCE [LARGE SCALE GENOMIC DNA]</scope>
    <source>
        <strain evidence="2 3">SWE-8-4</strain>
    </source>
</reference>
<evidence type="ECO:0000313" key="3">
    <source>
        <dbReference type="Proteomes" id="UP000245383"/>
    </source>
</evidence>
<accession>A0A2T9YVC0</accession>
<keyword evidence="1" id="KW-0732">Signal</keyword>
<protein>
    <submittedName>
        <fullName evidence="2">Uncharacterized protein</fullName>
    </submittedName>
</protein>
<dbReference type="AlphaFoldDB" id="A0A2T9YVC0"/>
<name>A0A2T9YVC0_9FUNG</name>
<feature type="signal peptide" evidence="1">
    <location>
        <begin position="1"/>
        <end position="18"/>
    </location>
</feature>
<comment type="caution">
    <text evidence="2">The sequence shown here is derived from an EMBL/GenBank/DDBJ whole genome shotgun (WGS) entry which is preliminary data.</text>
</comment>
<proteinExistence type="predicted"/>
<dbReference type="EMBL" id="MBFR01000036">
    <property type="protein sequence ID" value="PVU96293.1"/>
    <property type="molecule type" value="Genomic_DNA"/>
</dbReference>
<evidence type="ECO:0000256" key="1">
    <source>
        <dbReference type="SAM" id="SignalP"/>
    </source>
</evidence>
<gene>
    <name evidence="2" type="ORF">BB561_001267</name>
</gene>
<sequence length="67" mass="6998">MKLAYTTVCILGLGFVTSSPWAVNVAKAPNRGEVKAPAPAKDAGAANWALGNQRPIGAMWKKSSEKA</sequence>
<organism evidence="2 3">
    <name type="scientific">Smittium simulii</name>
    <dbReference type="NCBI Taxonomy" id="133385"/>
    <lineage>
        <taxon>Eukaryota</taxon>
        <taxon>Fungi</taxon>
        <taxon>Fungi incertae sedis</taxon>
        <taxon>Zoopagomycota</taxon>
        <taxon>Kickxellomycotina</taxon>
        <taxon>Harpellomycetes</taxon>
        <taxon>Harpellales</taxon>
        <taxon>Legeriomycetaceae</taxon>
        <taxon>Smittium</taxon>
    </lineage>
</organism>
<feature type="chain" id="PRO_5015457962" evidence="1">
    <location>
        <begin position="19"/>
        <end position="67"/>
    </location>
</feature>
<keyword evidence="3" id="KW-1185">Reference proteome</keyword>
<evidence type="ECO:0000313" key="2">
    <source>
        <dbReference type="EMBL" id="PVU96293.1"/>
    </source>
</evidence>